<comment type="caution">
    <text evidence="1">The sequence shown here is derived from an EMBL/GenBank/DDBJ whole genome shotgun (WGS) entry which is preliminary data.</text>
</comment>
<dbReference type="Proteomes" id="UP000220900">
    <property type="component" value="Unassembled WGS sequence"/>
</dbReference>
<reference evidence="1 2" key="1">
    <citation type="submission" date="2017-09" db="EMBL/GenBank/DDBJ databases">
        <title>Large-scale bioinformatics analysis of Bacillus genomes uncovers conserved roles of natural products in bacterial physiology.</title>
        <authorList>
            <consortium name="Agbiome Team Llc"/>
            <person name="Bleich R.M."/>
            <person name="Grubbs K.J."/>
            <person name="Santa Maria K.C."/>
            <person name="Allen S.E."/>
            <person name="Farag S."/>
            <person name="Shank E.A."/>
            <person name="Bowers A."/>
        </authorList>
    </citation>
    <scope>NUCLEOTIDE SEQUENCE [LARGE SCALE GENOMIC DNA]</scope>
    <source>
        <strain evidence="1 2">AFS002368</strain>
    </source>
</reference>
<evidence type="ECO:0000313" key="2">
    <source>
        <dbReference type="Proteomes" id="UP000220900"/>
    </source>
</evidence>
<dbReference type="EMBL" id="NTZF01000008">
    <property type="protein sequence ID" value="PES96269.1"/>
    <property type="molecule type" value="Genomic_DNA"/>
</dbReference>
<name>A0A2A8LQE2_BACCE</name>
<gene>
    <name evidence="1" type="ORF">CN491_09755</name>
</gene>
<proteinExistence type="predicted"/>
<dbReference type="AlphaFoldDB" id="A0A2A8LQE2"/>
<protein>
    <submittedName>
        <fullName evidence="1">Uncharacterized protein</fullName>
    </submittedName>
</protein>
<evidence type="ECO:0000313" key="1">
    <source>
        <dbReference type="EMBL" id="PES96269.1"/>
    </source>
</evidence>
<accession>A0A2A8LQE2</accession>
<organism evidence="1 2">
    <name type="scientific">Bacillus cereus</name>
    <dbReference type="NCBI Taxonomy" id="1396"/>
    <lineage>
        <taxon>Bacteria</taxon>
        <taxon>Bacillati</taxon>
        <taxon>Bacillota</taxon>
        <taxon>Bacilli</taxon>
        <taxon>Bacillales</taxon>
        <taxon>Bacillaceae</taxon>
        <taxon>Bacillus</taxon>
        <taxon>Bacillus cereus group</taxon>
    </lineage>
</organism>
<sequence>MEEDLEILSKSIQFGEVFLKDLEKKTDLELEDKIIIALYRKLLEQADASYVLADHNLEGPLTVMKKTILKLIYH</sequence>